<dbReference type="InterPro" id="IPR036597">
    <property type="entry name" value="Fido-like_dom_sf"/>
</dbReference>
<dbReference type="PANTHER" id="PTHR39426:SF1">
    <property type="entry name" value="HOMOLOGY TO DEATH-ON-CURING PROTEIN OF PHAGE P1"/>
    <property type="match status" value="1"/>
</dbReference>
<dbReference type="Pfam" id="PF02661">
    <property type="entry name" value="Fic"/>
    <property type="match status" value="1"/>
</dbReference>
<feature type="domain" description="Fido" evidence="1">
    <location>
        <begin position="5"/>
        <end position="142"/>
    </location>
</feature>
<dbReference type="PANTHER" id="PTHR39426">
    <property type="entry name" value="HOMOLOGY TO DEATH-ON-CURING PROTEIN OF PHAGE P1"/>
    <property type="match status" value="1"/>
</dbReference>
<reference evidence="3" key="1">
    <citation type="journal article" date="2019" name="Int. J. Syst. Evol. Microbiol.">
        <title>The Global Catalogue of Microorganisms (GCM) 10K type strain sequencing project: providing services to taxonomists for standard genome sequencing and annotation.</title>
        <authorList>
            <consortium name="The Broad Institute Genomics Platform"/>
            <consortium name="The Broad Institute Genome Sequencing Center for Infectious Disease"/>
            <person name="Wu L."/>
            <person name="Ma J."/>
        </authorList>
    </citation>
    <scope>NUCLEOTIDE SEQUENCE [LARGE SCALE GENOMIC DNA]</scope>
    <source>
        <strain evidence="3">CCUG 39402</strain>
    </source>
</reference>
<dbReference type="Gene3D" id="1.20.120.1870">
    <property type="entry name" value="Fic/DOC protein, Fido domain"/>
    <property type="match status" value="1"/>
</dbReference>
<dbReference type="EMBL" id="JBHSRS010000080">
    <property type="protein sequence ID" value="MFC6282792.1"/>
    <property type="molecule type" value="Genomic_DNA"/>
</dbReference>
<dbReference type="Proteomes" id="UP001596270">
    <property type="component" value="Unassembled WGS sequence"/>
</dbReference>
<proteinExistence type="predicted"/>
<dbReference type="RefSeq" id="WP_371439250.1">
    <property type="nucleotide sequence ID" value="NZ_JBHSRS010000080.1"/>
</dbReference>
<dbReference type="InterPro" id="IPR003812">
    <property type="entry name" value="Fido"/>
</dbReference>
<evidence type="ECO:0000313" key="3">
    <source>
        <dbReference type="Proteomes" id="UP001596270"/>
    </source>
</evidence>
<dbReference type="NCBIfam" id="TIGR01550">
    <property type="entry name" value="DOC_P1"/>
    <property type="match status" value="1"/>
</dbReference>
<comment type="caution">
    <text evidence="2">The sequence shown here is derived from an EMBL/GenBank/DDBJ whole genome shotgun (WGS) entry which is preliminary data.</text>
</comment>
<dbReference type="PROSITE" id="PS51459">
    <property type="entry name" value="FIDO"/>
    <property type="match status" value="1"/>
</dbReference>
<evidence type="ECO:0000313" key="2">
    <source>
        <dbReference type="EMBL" id="MFC6282792.1"/>
    </source>
</evidence>
<name>A0ABW1TZQ1_9BURK</name>
<organism evidence="2 3">
    <name type="scientific">Polaromonas aquatica</name>
    <dbReference type="NCBI Taxonomy" id="332657"/>
    <lineage>
        <taxon>Bacteria</taxon>
        <taxon>Pseudomonadati</taxon>
        <taxon>Pseudomonadota</taxon>
        <taxon>Betaproteobacteria</taxon>
        <taxon>Burkholderiales</taxon>
        <taxon>Comamonadaceae</taxon>
        <taxon>Polaromonas</taxon>
    </lineage>
</organism>
<sequence length="245" mass="27351">MIWMPTVSAVEEVHYGLVALFEKEEDPVSPAGIKSADMLASACSRPHTGIGNTDKYDTLYRKAAALFHSLTKNHPFHNGNKRTALITLLTTLSRNDRRLKQDVNDDEIFDFVVAVTADEFPNATKRLEPDAVVEEIAKWLKERTVAKKGTTPGMTTSEFISRCKQAGVKYKQAKGGTHCLLNGMGVRISQSTKQLDGGVVRQYLKRLKLNELQAGFGVDEFQQGTSLDREQIYRYMAALKRLAKT</sequence>
<dbReference type="InterPro" id="IPR006440">
    <property type="entry name" value="Doc"/>
</dbReference>
<gene>
    <name evidence="2" type="ORF">ACFQND_16320</name>
</gene>
<accession>A0ABW1TZQ1</accession>
<keyword evidence="3" id="KW-1185">Reference proteome</keyword>
<dbReference type="SUPFAM" id="SSF140931">
    <property type="entry name" value="Fic-like"/>
    <property type="match status" value="1"/>
</dbReference>
<dbReference type="InterPro" id="IPR053737">
    <property type="entry name" value="Type_II_TA_Toxin"/>
</dbReference>
<protein>
    <submittedName>
        <fullName evidence="2">Type II toxin-antitoxin system death-on-curing family toxin</fullName>
    </submittedName>
</protein>
<evidence type="ECO:0000259" key="1">
    <source>
        <dbReference type="PROSITE" id="PS51459"/>
    </source>
</evidence>